<evidence type="ECO:0000256" key="3">
    <source>
        <dbReference type="ARBA" id="ARBA00022630"/>
    </source>
</evidence>
<evidence type="ECO:0000256" key="9">
    <source>
        <dbReference type="ARBA" id="ARBA00048540"/>
    </source>
</evidence>
<dbReference type="PIRSF" id="PIRSF006268">
    <property type="entry name" value="ApbE"/>
    <property type="match status" value="1"/>
</dbReference>
<comment type="similarity">
    <text evidence="10">Belongs to the ApbE family.</text>
</comment>
<evidence type="ECO:0000256" key="2">
    <source>
        <dbReference type="ARBA" id="ARBA00016337"/>
    </source>
</evidence>
<protein>
    <recommendedName>
        <fullName evidence="2 10">FAD:protein FMN transferase</fullName>
        <ecNumber evidence="1 10">2.7.1.180</ecNumber>
    </recommendedName>
    <alternativeName>
        <fullName evidence="8 10">Flavin transferase</fullName>
    </alternativeName>
</protein>
<feature type="binding site" evidence="11">
    <location>
        <position position="329"/>
    </location>
    <ligand>
        <name>Mg(2+)</name>
        <dbReference type="ChEBI" id="CHEBI:18420"/>
    </ligand>
</feature>
<dbReference type="Gene3D" id="3.10.520.10">
    <property type="entry name" value="ApbE-like domains"/>
    <property type="match status" value="1"/>
</dbReference>
<evidence type="ECO:0000313" key="13">
    <source>
        <dbReference type="Proteomes" id="UP000192418"/>
    </source>
</evidence>
<dbReference type="GO" id="GO:0046872">
    <property type="term" value="F:metal ion binding"/>
    <property type="evidence" value="ECO:0007669"/>
    <property type="project" value="UniProtKB-UniRule"/>
</dbReference>
<gene>
    <name evidence="12" type="ORF">SAMN02746065_10720</name>
</gene>
<dbReference type="SUPFAM" id="SSF143631">
    <property type="entry name" value="ApbE-like"/>
    <property type="match status" value="1"/>
</dbReference>
<sequence length="379" mass="41454">MFLNLHFLHRFISAVTSPTFNIFYRCRSSNSGGQCPDAAHFFMIVTAWIFLATAVDAAAGIHDMQIHEISGKTMGTFYHVKIAHPGKIDRVLLKNKIDARLQAVNNSMSMYQKTSEISRFNRSPENTPMEISDGFFLVLKEARALYDLTGGAWDGTIKPLVDIWGFGTTQAGGKMPTKSTIENALANTGFDKIILVEKTLAKKKSGITLDMGSIAKGYGVDQISELLRENHFKNTLVEIGGEVVGSGEKKPGKPWNVGITTPDKRLDKQTVYQAIALKNRALATSGDYRNFIMLDKQAYSHIIDPSTGYPVKNGVVSASVLAATCTLADGLATALMVMGPKKAIALVNRMANTECLIIVQENDGTFSDRYSTGFPVQKK</sequence>
<evidence type="ECO:0000256" key="8">
    <source>
        <dbReference type="ARBA" id="ARBA00031306"/>
    </source>
</evidence>
<feature type="binding site" evidence="11">
    <location>
        <position position="333"/>
    </location>
    <ligand>
        <name>Mg(2+)</name>
        <dbReference type="ChEBI" id="CHEBI:18420"/>
    </ligand>
</feature>
<dbReference type="Pfam" id="PF02424">
    <property type="entry name" value="ApbE"/>
    <property type="match status" value="1"/>
</dbReference>
<organism evidence="12 13">
    <name type="scientific">Desulfocicer vacuolatum DSM 3385</name>
    <dbReference type="NCBI Taxonomy" id="1121400"/>
    <lineage>
        <taxon>Bacteria</taxon>
        <taxon>Pseudomonadati</taxon>
        <taxon>Thermodesulfobacteriota</taxon>
        <taxon>Desulfobacteria</taxon>
        <taxon>Desulfobacterales</taxon>
        <taxon>Desulfobacteraceae</taxon>
        <taxon>Desulfocicer</taxon>
    </lineage>
</organism>
<dbReference type="AlphaFoldDB" id="A0A1W2B7G5"/>
<dbReference type="EMBL" id="FWXY01000007">
    <property type="protein sequence ID" value="SMC68642.1"/>
    <property type="molecule type" value="Genomic_DNA"/>
</dbReference>
<keyword evidence="6 10" id="KW-0274">FAD</keyword>
<evidence type="ECO:0000313" key="12">
    <source>
        <dbReference type="EMBL" id="SMC68642.1"/>
    </source>
</evidence>
<comment type="cofactor">
    <cofactor evidence="11">
        <name>Mg(2+)</name>
        <dbReference type="ChEBI" id="CHEBI:18420"/>
    </cofactor>
    <cofactor evidence="11">
        <name>Mn(2+)</name>
        <dbReference type="ChEBI" id="CHEBI:29035"/>
    </cofactor>
    <text evidence="11">Magnesium. Can also use manganese.</text>
</comment>
<evidence type="ECO:0000256" key="1">
    <source>
        <dbReference type="ARBA" id="ARBA00011955"/>
    </source>
</evidence>
<reference evidence="12 13" key="1">
    <citation type="submission" date="2017-04" db="EMBL/GenBank/DDBJ databases">
        <authorList>
            <person name="Afonso C.L."/>
            <person name="Miller P.J."/>
            <person name="Scott M.A."/>
            <person name="Spackman E."/>
            <person name="Goraichik I."/>
            <person name="Dimitrov K.M."/>
            <person name="Suarez D.L."/>
            <person name="Swayne D.E."/>
        </authorList>
    </citation>
    <scope>NUCLEOTIDE SEQUENCE [LARGE SCALE GENOMIC DNA]</scope>
    <source>
        <strain evidence="12 13">DSM 3385</strain>
    </source>
</reference>
<dbReference type="PANTHER" id="PTHR30040:SF2">
    <property type="entry name" value="FAD:PROTEIN FMN TRANSFERASE"/>
    <property type="match status" value="1"/>
</dbReference>
<keyword evidence="13" id="KW-1185">Reference proteome</keyword>
<dbReference type="GO" id="GO:0016740">
    <property type="term" value="F:transferase activity"/>
    <property type="evidence" value="ECO:0007669"/>
    <property type="project" value="UniProtKB-UniRule"/>
</dbReference>
<keyword evidence="4 10" id="KW-0808">Transferase</keyword>
<evidence type="ECO:0000256" key="11">
    <source>
        <dbReference type="PIRSR" id="PIRSR006268-2"/>
    </source>
</evidence>
<dbReference type="PANTHER" id="PTHR30040">
    <property type="entry name" value="THIAMINE BIOSYNTHESIS LIPOPROTEIN APBE"/>
    <property type="match status" value="1"/>
</dbReference>
<evidence type="ECO:0000256" key="10">
    <source>
        <dbReference type="PIRNR" id="PIRNR006268"/>
    </source>
</evidence>
<dbReference type="InterPro" id="IPR003374">
    <property type="entry name" value="ApbE-like_sf"/>
</dbReference>
<keyword evidence="5 10" id="KW-0479">Metal-binding</keyword>
<keyword evidence="7 10" id="KW-0460">Magnesium</keyword>
<keyword evidence="3 10" id="KW-0285">Flavoprotein</keyword>
<feature type="binding site" evidence="11">
    <location>
        <position position="213"/>
    </location>
    <ligand>
        <name>Mg(2+)</name>
        <dbReference type="ChEBI" id="CHEBI:18420"/>
    </ligand>
</feature>
<dbReference type="InterPro" id="IPR024932">
    <property type="entry name" value="ApbE"/>
</dbReference>
<evidence type="ECO:0000256" key="4">
    <source>
        <dbReference type="ARBA" id="ARBA00022679"/>
    </source>
</evidence>
<name>A0A1W2B7G5_9BACT</name>
<dbReference type="STRING" id="1121400.SAMN02746065_10720"/>
<evidence type="ECO:0000256" key="5">
    <source>
        <dbReference type="ARBA" id="ARBA00022723"/>
    </source>
</evidence>
<keyword evidence="12" id="KW-0449">Lipoprotein</keyword>
<evidence type="ECO:0000256" key="7">
    <source>
        <dbReference type="ARBA" id="ARBA00022842"/>
    </source>
</evidence>
<accession>A0A1W2B7G5</accession>
<comment type="catalytic activity">
    <reaction evidence="9 10">
        <text>L-threonyl-[protein] + FAD = FMN-L-threonyl-[protein] + AMP + H(+)</text>
        <dbReference type="Rhea" id="RHEA:36847"/>
        <dbReference type="Rhea" id="RHEA-COMP:11060"/>
        <dbReference type="Rhea" id="RHEA-COMP:11061"/>
        <dbReference type="ChEBI" id="CHEBI:15378"/>
        <dbReference type="ChEBI" id="CHEBI:30013"/>
        <dbReference type="ChEBI" id="CHEBI:57692"/>
        <dbReference type="ChEBI" id="CHEBI:74257"/>
        <dbReference type="ChEBI" id="CHEBI:456215"/>
        <dbReference type="EC" id="2.7.1.180"/>
    </reaction>
</comment>
<dbReference type="EC" id="2.7.1.180" evidence="1 10"/>
<proteinExistence type="inferred from homology"/>
<evidence type="ECO:0000256" key="6">
    <source>
        <dbReference type="ARBA" id="ARBA00022827"/>
    </source>
</evidence>
<dbReference type="Proteomes" id="UP000192418">
    <property type="component" value="Unassembled WGS sequence"/>
</dbReference>